<dbReference type="OrthoDB" id="3335918at2759"/>
<proteinExistence type="predicted"/>
<dbReference type="Gene3D" id="3.30.110.170">
    <property type="entry name" value="Protein of unknown function (DUF541), domain 1"/>
    <property type="match status" value="1"/>
</dbReference>
<dbReference type="EMBL" id="LGTZ01002145">
    <property type="protein sequence ID" value="OJD18629.1"/>
    <property type="molecule type" value="Genomic_DNA"/>
</dbReference>
<evidence type="ECO:0000313" key="2">
    <source>
        <dbReference type="Proteomes" id="UP000242791"/>
    </source>
</evidence>
<dbReference type="PANTHER" id="PTHR34387:SF1">
    <property type="entry name" value="PERIPLASMIC IMMUNOGENIC PROTEIN"/>
    <property type="match status" value="1"/>
</dbReference>
<evidence type="ECO:0008006" key="3">
    <source>
        <dbReference type="Google" id="ProtNLM"/>
    </source>
</evidence>
<dbReference type="GO" id="GO:0006974">
    <property type="term" value="P:DNA damage response"/>
    <property type="evidence" value="ECO:0007669"/>
    <property type="project" value="TreeGrafter"/>
</dbReference>
<dbReference type="Proteomes" id="UP000242791">
    <property type="component" value="Unassembled WGS sequence"/>
</dbReference>
<comment type="caution">
    <text evidence="1">The sequence shown here is derived from an EMBL/GenBank/DDBJ whole genome shotgun (WGS) entry which is preliminary data.</text>
</comment>
<dbReference type="AlphaFoldDB" id="A0A1J9QTM8"/>
<sequence length="248" mass="26904">MSNTTTLPPLEINVFGECQLNRIAERAHLSVRVSAESSSKEEAAQNVTAAVNALHAQFRELSPNGMDCAPAPLDADAPITAFDIGSITTSSRVPTDRDDKPTGPRQFSAFANLSATFRDFAKLGEIASQVFVMPFVEVRSISWRLRDMMAEKLAKEARKGALMDAIGKASDFAQTVNREVFPVEINDQGGSTSPSGPLLMARAMTARVDDPGSSGHALDLEPQEITVRASIMVKFATADWKRPEGFRY</sequence>
<dbReference type="PANTHER" id="PTHR34387">
    <property type="entry name" value="SLR1258 PROTEIN"/>
    <property type="match status" value="1"/>
</dbReference>
<accession>A0A1J9QTM8</accession>
<evidence type="ECO:0000313" key="1">
    <source>
        <dbReference type="EMBL" id="OJD18629.1"/>
    </source>
</evidence>
<dbReference type="Pfam" id="PF04402">
    <property type="entry name" value="SIMPL"/>
    <property type="match status" value="1"/>
</dbReference>
<dbReference type="VEuPathDB" id="FungiDB:ACJ73_08703"/>
<dbReference type="InterPro" id="IPR007497">
    <property type="entry name" value="SIMPL/DUF541"/>
</dbReference>
<gene>
    <name evidence="1" type="ORF">ACJ73_08703</name>
</gene>
<organism evidence="1 2">
    <name type="scientific">Blastomyces percursus</name>
    <dbReference type="NCBI Taxonomy" id="1658174"/>
    <lineage>
        <taxon>Eukaryota</taxon>
        <taxon>Fungi</taxon>
        <taxon>Dikarya</taxon>
        <taxon>Ascomycota</taxon>
        <taxon>Pezizomycotina</taxon>
        <taxon>Eurotiomycetes</taxon>
        <taxon>Eurotiomycetidae</taxon>
        <taxon>Onygenales</taxon>
        <taxon>Ajellomycetaceae</taxon>
        <taxon>Blastomyces</taxon>
    </lineage>
</organism>
<keyword evidence="2" id="KW-1185">Reference proteome</keyword>
<protein>
    <recommendedName>
        <fullName evidence="3">DUF541 domain-containing protein</fullName>
    </recommendedName>
</protein>
<dbReference type="Gene3D" id="3.30.70.2970">
    <property type="entry name" value="Protein of unknown function (DUF541), domain 2"/>
    <property type="match status" value="1"/>
</dbReference>
<reference evidence="1 2" key="1">
    <citation type="submission" date="2015-08" db="EMBL/GenBank/DDBJ databases">
        <title>Emmonsia species relationships and genome sequence.</title>
        <authorList>
            <person name="Cuomo C.A."/>
            <person name="Schwartz I.S."/>
            <person name="Kenyon C."/>
            <person name="De Hoog G.S."/>
            <person name="Govender N.P."/>
            <person name="Botha A."/>
            <person name="Moreno L."/>
            <person name="De Vries M."/>
            <person name="Munoz J.F."/>
            <person name="Stielow J.B."/>
        </authorList>
    </citation>
    <scope>NUCLEOTIDE SEQUENCE [LARGE SCALE GENOMIC DNA]</scope>
    <source>
        <strain evidence="1 2">EI222</strain>
    </source>
</reference>
<name>A0A1J9QTM8_9EURO</name>
<dbReference type="InterPro" id="IPR052022">
    <property type="entry name" value="26kDa_periplasmic_antigen"/>
</dbReference>